<feature type="compositionally biased region" description="Basic and acidic residues" evidence="1">
    <location>
        <begin position="124"/>
        <end position="133"/>
    </location>
</feature>
<feature type="compositionally biased region" description="Basic and acidic residues" evidence="1">
    <location>
        <begin position="152"/>
        <end position="174"/>
    </location>
</feature>
<sequence length="734" mass="79913">MIIYTMTKASSETFWTWQQQQQHLLSGIAGPAAPHQTQLPADREWYPAAAGVPDAELPGLEVHPRASWNASDFRGPSTMEPPQGPRRRAGSLDRTRDPRRDSDTWDCRCLSLPATPSKRALRRTASEGARRPESPAPAAEAQGATATALSPEESKEFLPREQRSPQDSKKDKAQRWAPQGWLKTLLNIFLRTGLEEPKEKASRRAKGKDGPPQPAETPEAPGELASRKKAHDRKASRKKHGHKKRSAEEARGPPEQEVGGWEAGLPAMAAAVWPEEADLGSARGGGVESDLHWSLCIEGEGAGVSEVSSQDAGRQREEDLAQPDQDACIQMIVEFLKKVGDQWEEEQLQGPKLEAAPQNPSPALRRKSQRKKSGLKRAFSLKKHGSEEAKRAGAADFFSAESRMPRRPNFLPLCVGGQRPSTSGSFGMEEPEVQEALSTDVGGPSPFELSMPAGSWRPEGDSQVDGDTESREFTQKITALLQDPEEQEGEKQLQVQQPEVAVENLGLACRKKSQEKKSNFRRAFSQKKYGFKEPKRAGAAHAASPESRPPKRPSFLPLCVGGQRPSSSSSLDLEDLEFQESSPAEGGPARSSEAPSQARSHKPEGGPQPDGASESKELIVQKLVALLQEAGGQLGEEIGRHPSLKRYSCKLSDSSLRKLAAALGSREAQSTAPHRNLAEGSYQFAFGLANTFAGNNSHTVLSLRGLHFSCHSYTHFPHGEAPQNIASPEIQSPD</sequence>
<evidence type="ECO:0000313" key="2">
    <source>
        <dbReference type="Proteomes" id="UP001652662"/>
    </source>
</evidence>
<name>A0ABM4LJE9_EQUPR</name>
<dbReference type="PANTHER" id="PTHR22435">
    <property type="entry name" value="CHROMOSOME 6 OPEN READING FRAME 222"/>
    <property type="match status" value="1"/>
</dbReference>
<feature type="compositionally biased region" description="Basic residues" evidence="1">
    <location>
        <begin position="364"/>
        <end position="383"/>
    </location>
</feature>
<feature type="region of interest" description="Disordered" evidence="1">
    <location>
        <begin position="57"/>
        <end position="178"/>
    </location>
</feature>
<gene>
    <name evidence="3" type="primary">BNIP5</name>
</gene>
<organism evidence="2 3">
    <name type="scientific">Equus przewalskii</name>
    <name type="common">Przewalski's horse</name>
    <name type="synonym">Equus caballus przewalskii</name>
    <dbReference type="NCBI Taxonomy" id="9798"/>
    <lineage>
        <taxon>Eukaryota</taxon>
        <taxon>Metazoa</taxon>
        <taxon>Chordata</taxon>
        <taxon>Craniata</taxon>
        <taxon>Vertebrata</taxon>
        <taxon>Euteleostomi</taxon>
        <taxon>Mammalia</taxon>
        <taxon>Eutheria</taxon>
        <taxon>Laurasiatheria</taxon>
        <taxon>Perissodactyla</taxon>
        <taxon>Equidae</taxon>
        <taxon>Equus</taxon>
    </lineage>
</organism>
<feature type="compositionally biased region" description="Basic and acidic residues" evidence="1">
    <location>
        <begin position="90"/>
        <end position="106"/>
    </location>
</feature>
<dbReference type="PANTHER" id="PTHR22435:SF0">
    <property type="entry name" value="PROTEIN BNIP5"/>
    <property type="match status" value="1"/>
</dbReference>
<proteinExistence type="predicted"/>
<feature type="region of interest" description="Disordered" evidence="1">
    <location>
        <begin position="408"/>
        <end position="614"/>
    </location>
</feature>
<dbReference type="GeneID" id="139077304"/>
<evidence type="ECO:0000256" key="1">
    <source>
        <dbReference type="SAM" id="MobiDB-lite"/>
    </source>
</evidence>
<feature type="compositionally biased region" description="Basic residues" evidence="1">
    <location>
        <begin position="227"/>
        <end position="245"/>
    </location>
</feature>
<feature type="region of interest" description="Disordered" evidence="1">
    <location>
        <begin position="302"/>
        <end position="323"/>
    </location>
</feature>
<reference evidence="3" key="1">
    <citation type="submission" date="2025-08" db="UniProtKB">
        <authorList>
            <consortium name="RefSeq"/>
        </authorList>
    </citation>
    <scope>IDENTIFICATION</scope>
    <source>
        <tissue evidence="3">Blood</tissue>
    </source>
</reference>
<feature type="region of interest" description="Disordered" evidence="1">
    <location>
        <begin position="343"/>
        <end position="392"/>
    </location>
</feature>
<feature type="region of interest" description="Disordered" evidence="1">
    <location>
        <begin position="194"/>
        <end position="263"/>
    </location>
</feature>
<protein>
    <submittedName>
        <fullName evidence="3">Protein BNIP5 isoform X1</fullName>
    </submittedName>
</protein>
<dbReference type="RefSeq" id="XP_070440566.1">
    <property type="nucleotide sequence ID" value="XM_070584465.1"/>
</dbReference>
<dbReference type="Proteomes" id="UP001652662">
    <property type="component" value="Chromosome 19"/>
</dbReference>
<accession>A0ABM4LJE9</accession>
<keyword evidence="2" id="KW-1185">Reference proteome</keyword>
<evidence type="ECO:0000313" key="3">
    <source>
        <dbReference type="RefSeq" id="XP_070440566.1"/>
    </source>
</evidence>
<feature type="compositionally biased region" description="Low complexity" evidence="1">
    <location>
        <begin position="136"/>
        <end position="148"/>
    </location>
</feature>
<dbReference type="Pfam" id="PF15661">
    <property type="entry name" value="CF222"/>
    <property type="match status" value="1"/>
</dbReference>
<dbReference type="InterPro" id="IPR031362">
    <property type="entry name" value="BNIP5"/>
</dbReference>